<dbReference type="OrthoDB" id="20872at2759"/>
<feature type="region of interest" description="Disordered" evidence="4">
    <location>
        <begin position="127"/>
        <end position="155"/>
    </location>
</feature>
<dbReference type="STRING" id="1365484.W6QL26"/>
<dbReference type="PROSITE" id="PS50297">
    <property type="entry name" value="ANK_REP_REGION"/>
    <property type="match status" value="1"/>
</dbReference>
<evidence type="ECO:0000313" key="6">
    <source>
        <dbReference type="Proteomes" id="UP000030686"/>
    </source>
</evidence>
<protein>
    <submittedName>
        <fullName evidence="5">Ankyrin repeat-containing domain</fullName>
    </submittedName>
</protein>
<dbReference type="AlphaFoldDB" id="W6QL26"/>
<dbReference type="GO" id="GO:0005634">
    <property type="term" value="C:nucleus"/>
    <property type="evidence" value="ECO:0007669"/>
    <property type="project" value="TreeGrafter"/>
</dbReference>
<organism evidence="5 6">
    <name type="scientific">Penicillium roqueforti (strain FM164)</name>
    <dbReference type="NCBI Taxonomy" id="1365484"/>
    <lineage>
        <taxon>Eukaryota</taxon>
        <taxon>Fungi</taxon>
        <taxon>Dikarya</taxon>
        <taxon>Ascomycota</taxon>
        <taxon>Pezizomycotina</taxon>
        <taxon>Eurotiomycetes</taxon>
        <taxon>Eurotiomycetidae</taxon>
        <taxon>Eurotiales</taxon>
        <taxon>Aspergillaceae</taxon>
        <taxon>Penicillium</taxon>
    </lineage>
</organism>
<dbReference type="GO" id="GO:0010468">
    <property type="term" value="P:regulation of gene expression"/>
    <property type="evidence" value="ECO:0007669"/>
    <property type="project" value="TreeGrafter"/>
</dbReference>
<proteinExistence type="predicted"/>
<dbReference type="SUPFAM" id="SSF48403">
    <property type="entry name" value="Ankyrin repeat"/>
    <property type="match status" value="1"/>
</dbReference>
<keyword evidence="1" id="KW-0677">Repeat</keyword>
<dbReference type="Proteomes" id="UP000030686">
    <property type="component" value="Unassembled WGS sequence"/>
</dbReference>
<evidence type="ECO:0000256" key="4">
    <source>
        <dbReference type="SAM" id="MobiDB-lite"/>
    </source>
</evidence>
<dbReference type="EMBL" id="HG792017">
    <property type="protein sequence ID" value="CDM34889.1"/>
    <property type="molecule type" value="Genomic_DNA"/>
</dbReference>
<gene>
    <name evidence="5" type="ORF">PROQFM164_S03g001616</name>
</gene>
<dbReference type="PANTHER" id="PTHR24124">
    <property type="entry name" value="ANKYRIN REPEAT FAMILY A"/>
    <property type="match status" value="1"/>
</dbReference>
<dbReference type="InterPro" id="IPR036770">
    <property type="entry name" value="Ankyrin_rpt-contain_sf"/>
</dbReference>
<dbReference type="Pfam" id="PF12796">
    <property type="entry name" value="Ank_2"/>
    <property type="match status" value="1"/>
</dbReference>
<evidence type="ECO:0000313" key="5">
    <source>
        <dbReference type="EMBL" id="CDM34889.1"/>
    </source>
</evidence>
<keyword evidence="2 3" id="KW-0040">ANK repeat</keyword>
<feature type="repeat" description="ANK" evidence="3">
    <location>
        <begin position="72"/>
        <end position="104"/>
    </location>
</feature>
<sequence>MQDFCQHTPLVYAVKEGHADVVDVFLRSKRVSPKARDGYKELLFHEAVEAGKCDVVQVFLDNGVPVDLKGGDGKRALHLAADTRNLEMARLLLENGASTKIKDSIGYTASQSSRDEEVTMLIRNWADQAASSDPQGKRVSRPPKAAVAAPPEYVA</sequence>
<name>W6QL26_PENRF</name>
<evidence type="ECO:0000256" key="3">
    <source>
        <dbReference type="PROSITE-ProRule" id="PRU00023"/>
    </source>
</evidence>
<dbReference type="OMA" id="ACQNENT"/>
<dbReference type="SMART" id="SM00248">
    <property type="entry name" value="ANK"/>
    <property type="match status" value="3"/>
</dbReference>
<accession>W6QL26</accession>
<evidence type="ECO:0000256" key="1">
    <source>
        <dbReference type="ARBA" id="ARBA00022737"/>
    </source>
</evidence>
<keyword evidence="6" id="KW-1185">Reference proteome</keyword>
<evidence type="ECO:0000256" key="2">
    <source>
        <dbReference type="ARBA" id="ARBA00023043"/>
    </source>
</evidence>
<dbReference type="Gene3D" id="1.25.40.20">
    <property type="entry name" value="Ankyrin repeat-containing domain"/>
    <property type="match status" value="1"/>
</dbReference>
<reference evidence="5" key="1">
    <citation type="journal article" date="2014" name="Nat. Commun.">
        <title>Multiple recent horizontal transfers of a large genomic region in cheese making fungi.</title>
        <authorList>
            <person name="Cheeseman K."/>
            <person name="Ropars J."/>
            <person name="Renault P."/>
            <person name="Dupont J."/>
            <person name="Gouzy J."/>
            <person name="Branca A."/>
            <person name="Abraham A.L."/>
            <person name="Ceppi M."/>
            <person name="Conseiller E."/>
            <person name="Debuchy R."/>
            <person name="Malagnac F."/>
            <person name="Goarin A."/>
            <person name="Silar P."/>
            <person name="Lacoste S."/>
            <person name="Sallet E."/>
            <person name="Bensimon A."/>
            <person name="Giraud T."/>
            <person name="Brygoo Y."/>
        </authorList>
    </citation>
    <scope>NUCLEOTIDE SEQUENCE [LARGE SCALE GENOMIC DNA]</scope>
    <source>
        <strain evidence="5">FM164</strain>
    </source>
</reference>
<dbReference type="PROSITE" id="PS50088">
    <property type="entry name" value="ANK_REPEAT"/>
    <property type="match status" value="1"/>
</dbReference>
<dbReference type="PANTHER" id="PTHR24124:SF14">
    <property type="entry name" value="CHROMOSOME UNDETERMINED SCAFFOLD_25, WHOLE GENOME SHOTGUN SEQUENCE"/>
    <property type="match status" value="1"/>
</dbReference>
<dbReference type="InterPro" id="IPR002110">
    <property type="entry name" value="Ankyrin_rpt"/>
</dbReference>